<sequence>MPATAASARGKAFLAAASAILVCGFPDLRGVRGSVLRDAGRKGKDRMSLALNRLILYARDVEGTVAFYEKHFGFKVLRLPGDRIVELVAQNGGANIMIHPAAKGVKIGQVTVKLVFDVEDVAGFCEKSARDGLVFNSPHAADGYSYANAKDPCGNNIQVSSRAFRKAD</sequence>
<evidence type="ECO:0000313" key="2">
    <source>
        <dbReference type="EMBL" id="APH54464.1"/>
    </source>
</evidence>
<protein>
    <submittedName>
        <fullName evidence="2">Glyoxalase family protein</fullName>
    </submittedName>
</protein>
<dbReference type="Pfam" id="PF00903">
    <property type="entry name" value="Glyoxalase"/>
    <property type="match status" value="1"/>
</dbReference>
<dbReference type="AlphaFoldDB" id="A0AAC9KA35"/>
<organism evidence="2 3">
    <name type="scientific">Granulibacter bethesdensis</name>
    <dbReference type="NCBI Taxonomy" id="364410"/>
    <lineage>
        <taxon>Bacteria</taxon>
        <taxon>Pseudomonadati</taxon>
        <taxon>Pseudomonadota</taxon>
        <taxon>Alphaproteobacteria</taxon>
        <taxon>Acetobacterales</taxon>
        <taxon>Acetobacteraceae</taxon>
        <taxon>Granulibacter</taxon>
    </lineage>
</organism>
<feature type="domain" description="VOC" evidence="1">
    <location>
        <begin position="50"/>
        <end position="162"/>
    </location>
</feature>
<dbReference type="SUPFAM" id="SSF54593">
    <property type="entry name" value="Glyoxalase/Bleomycin resistance protein/Dihydroxybiphenyl dioxygenase"/>
    <property type="match status" value="1"/>
</dbReference>
<gene>
    <name evidence="2" type="ORF">GbCGDNIH9_8528</name>
</gene>
<dbReference type="InterPro" id="IPR004360">
    <property type="entry name" value="Glyas_Fos-R_dOase_dom"/>
</dbReference>
<name>A0AAC9KA35_9PROT</name>
<dbReference type="InterPro" id="IPR037523">
    <property type="entry name" value="VOC_core"/>
</dbReference>
<dbReference type="PROSITE" id="PS51819">
    <property type="entry name" value="VOC"/>
    <property type="match status" value="1"/>
</dbReference>
<reference evidence="3" key="1">
    <citation type="submission" date="2016-11" db="EMBL/GenBank/DDBJ databases">
        <title>Comparative genomic and phenotypic analysis of Granulibacter bethesdensis clinical isolates from patients with chronic granulomatous disease.</title>
        <authorList>
            <person name="Zarember K.A."/>
            <person name="Porcella S.F."/>
            <person name="Chu J."/>
            <person name="Ding L."/>
            <person name="Dahlstrom E."/>
            <person name="Barbian K."/>
            <person name="Martens C."/>
            <person name="Sykora L."/>
            <person name="Kramer S."/>
            <person name="Pettinato A.M."/>
            <person name="Hong H."/>
            <person name="Wald G."/>
            <person name="Berg L.J."/>
            <person name="Rogge L.S."/>
            <person name="Greenberg D.E."/>
            <person name="Falcone E.L."/>
            <person name="Neves J.F."/>
            <person name="Simoes M.J."/>
            <person name="Casal M."/>
            <person name="Rodriguez-Lopez F.C."/>
            <person name="Zelazny A."/>
            <person name="Gallin J.I."/>
            <person name="Holland S.M."/>
        </authorList>
    </citation>
    <scope>NUCLEOTIDE SEQUENCE [LARGE SCALE GENOMIC DNA]</scope>
    <source>
        <strain evidence="3">NIH9.1</strain>
    </source>
</reference>
<evidence type="ECO:0000313" key="3">
    <source>
        <dbReference type="Proteomes" id="UP000182373"/>
    </source>
</evidence>
<dbReference type="InterPro" id="IPR029068">
    <property type="entry name" value="Glyas_Bleomycin-R_OHBP_Dase"/>
</dbReference>
<evidence type="ECO:0000259" key="1">
    <source>
        <dbReference type="PROSITE" id="PS51819"/>
    </source>
</evidence>
<dbReference type="EMBL" id="CP018191">
    <property type="protein sequence ID" value="APH54464.1"/>
    <property type="molecule type" value="Genomic_DNA"/>
</dbReference>
<proteinExistence type="predicted"/>
<accession>A0AAC9KA35</accession>
<dbReference type="Proteomes" id="UP000182373">
    <property type="component" value="Chromosome"/>
</dbReference>
<dbReference type="Gene3D" id="3.10.180.10">
    <property type="entry name" value="2,3-Dihydroxybiphenyl 1,2-Dioxygenase, domain 1"/>
    <property type="match status" value="1"/>
</dbReference>